<dbReference type="GO" id="GO:0016791">
    <property type="term" value="F:phosphatase activity"/>
    <property type="evidence" value="ECO:0007669"/>
    <property type="project" value="TreeGrafter"/>
</dbReference>
<dbReference type="GO" id="GO:0005737">
    <property type="term" value="C:cytoplasm"/>
    <property type="evidence" value="ECO:0007669"/>
    <property type="project" value="TreeGrafter"/>
</dbReference>
<dbReference type="InterPro" id="IPR029033">
    <property type="entry name" value="His_PPase_superfam"/>
</dbReference>
<evidence type="ECO:0000313" key="1">
    <source>
        <dbReference type="EMBL" id="KGO98886.1"/>
    </source>
</evidence>
<dbReference type="PANTHER" id="PTHR48100:SF62">
    <property type="entry name" value="GLUCOSYL-3-PHOSPHOGLYCERATE PHOSPHATASE"/>
    <property type="match status" value="1"/>
</dbReference>
<sequence length="201" mass="21378">MTRFFLIRHAANDHSGHGFAGRTPGIDLNAAGWEQARGLASRFGGVPVAAVYSSPLERAMQTAEPIATLLGLPVTSREEFLELDTGDWTGRRFDSLEDDAAFHRFNSLRSCSGAPGGELMLQAQARMVAGLEAVRCSHPGQSVVVVSHGDMIRAALAHCLGMPLDLMLRLEVEMGSVSTVEIGDGAVRVLAVNGTGRLPRG</sequence>
<dbReference type="SUPFAM" id="SSF53254">
    <property type="entry name" value="Phosphoglycerate mutase-like"/>
    <property type="match status" value="1"/>
</dbReference>
<dbReference type="Pfam" id="PF00300">
    <property type="entry name" value="His_Phos_1"/>
    <property type="match status" value="1"/>
</dbReference>
<dbReference type="STRING" id="1385515.GCA_000423325_02496"/>
<reference evidence="1 2" key="1">
    <citation type="submission" date="2013-08" db="EMBL/GenBank/DDBJ databases">
        <title>Genomic analysis of Lysobacter defluvii.</title>
        <authorList>
            <person name="Wang Q."/>
            <person name="Wang G."/>
        </authorList>
    </citation>
    <scope>NUCLEOTIDE SEQUENCE [LARGE SCALE GENOMIC DNA]</scope>
    <source>
        <strain evidence="1 2">IMMIB APB-9</strain>
    </source>
</reference>
<dbReference type="Gene3D" id="3.40.50.1240">
    <property type="entry name" value="Phosphoglycerate mutase-like"/>
    <property type="match status" value="1"/>
</dbReference>
<dbReference type="AlphaFoldDB" id="A0A0A0MBL4"/>
<dbReference type="InterPro" id="IPR013078">
    <property type="entry name" value="His_Pase_superF_clade-1"/>
</dbReference>
<evidence type="ECO:0000313" key="2">
    <source>
        <dbReference type="Proteomes" id="UP000030003"/>
    </source>
</evidence>
<dbReference type="EMBL" id="AVBH01000043">
    <property type="protein sequence ID" value="KGO98886.1"/>
    <property type="molecule type" value="Genomic_DNA"/>
</dbReference>
<dbReference type="PANTHER" id="PTHR48100">
    <property type="entry name" value="BROAD-SPECIFICITY PHOSPHATASE YOR283W-RELATED"/>
    <property type="match status" value="1"/>
</dbReference>
<comment type="caution">
    <text evidence="1">The sequence shown here is derived from an EMBL/GenBank/DDBJ whole genome shotgun (WGS) entry which is preliminary data.</text>
</comment>
<proteinExistence type="predicted"/>
<dbReference type="InterPro" id="IPR050275">
    <property type="entry name" value="PGM_Phosphatase"/>
</dbReference>
<dbReference type="RefSeq" id="WP_027070476.1">
    <property type="nucleotide sequence ID" value="NZ_AUHT01000012.1"/>
</dbReference>
<name>A0A0A0MBL4_9GAMM</name>
<protein>
    <submittedName>
        <fullName evidence="1">Phosphoglycerate mutase</fullName>
    </submittedName>
</protein>
<dbReference type="Proteomes" id="UP000030003">
    <property type="component" value="Unassembled WGS sequence"/>
</dbReference>
<accession>A0A0A0MBL4</accession>
<keyword evidence="2" id="KW-1185">Reference proteome</keyword>
<dbReference type="eggNOG" id="COG0406">
    <property type="taxonomic scope" value="Bacteria"/>
</dbReference>
<dbReference type="CDD" id="cd07067">
    <property type="entry name" value="HP_PGM_like"/>
    <property type="match status" value="1"/>
</dbReference>
<dbReference type="SMART" id="SM00855">
    <property type="entry name" value="PGAM"/>
    <property type="match status" value="1"/>
</dbReference>
<organism evidence="1 2">
    <name type="scientific">Lysobacter defluvii IMMIB APB-9 = DSM 18482</name>
    <dbReference type="NCBI Taxonomy" id="1385515"/>
    <lineage>
        <taxon>Bacteria</taxon>
        <taxon>Pseudomonadati</taxon>
        <taxon>Pseudomonadota</taxon>
        <taxon>Gammaproteobacteria</taxon>
        <taxon>Lysobacterales</taxon>
        <taxon>Lysobacteraceae</taxon>
        <taxon>Novilysobacter</taxon>
    </lineage>
</organism>
<gene>
    <name evidence="1" type="ORF">N791_13350</name>
</gene>